<dbReference type="GeneID" id="66904299"/>
<dbReference type="Pfam" id="PF09008">
    <property type="entry name" value="Head_binding"/>
    <property type="match status" value="1"/>
</dbReference>
<gene>
    <name evidence="3" type="ORF">C7387_2282</name>
</gene>
<name>A0ABX9S7C7_9ENTR</name>
<evidence type="ECO:0000259" key="2">
    <source>
        <dbReference type="Pfam" id="PF13472"/>
    </source>
</evidence>
<dbReference type="InterPro" id="IPR013830">
    <property type="entry name" value="SGNH_hydro"/>
</dbReference>
<dbReference type="InterPro" id="IPR036514">
    <property type="entry name" value="SGNH_hydro_sf"/>
</dbReference>
<sequence length="789" mass="85777">MSDITANVVVSMPSQLFTLARSFKAAASGKIYIGQINTDPVNPANQIQVYLENEDGSYVPVAQPLIINTGGYPVYNGQIAKFVTVQGHSMAVYDAYGTQQFYFPNILKYDPDQFRQELMLDGPPVLVNDSRVWVQKTENGSFSTTQHEYNERVVSILDFEVSPGVQASGDGVTDNSEALKRAVSALGHSGIVKFPVSGGRNYKFSSILMSDTDNITLDVEDGVKFTVPDAGYLSNSIHWIRNVDVDFINSSGACTFQYTKSTNRRAADRPLWTDIQDRDSSRWIPIDATSDLKYYAFDQRTDIRTTVSPAANQYAFAITNTDLFITQYGMLRCSPGESLNFSADSPTATSVSSSGIILCEDRRYWFWSDGNGISNLTPKIATKPVGGVVSVDDIVYQGMHTHASYFMFESVVTIRVDSKRRFTILLNGFAVHTQDTPSDILEYGCGIQGTGQLTLKDMTTHKGVTPDTGRFLRIASWGDSLTGSSMPTTWPKILEDMLDASNGIRISKFDNYAIPGAGSADQLAKMDTVQVGDYNYHFILIGTNDIQGQSGVDTYISNVHAMINNILNNGSRVILGVPPMWYTQAQLPGGGGGAVNYDKGKLYRSALIREVASWNSPRVRLVDLTTITGPILADFRNTSTNPELANQHKDPAVYDTLHLTQNSQFLVSRAFAKSLMGDVTDSGSGLKTEDFSLFGIGMNGWTSATDAKYRKLSDGAVSVNLLINNTSPGPVSGVIVAKLPIGATPSLGESFCVAADGTQARVTVNTSGEITVYGLSGGNFIHLCATYCT</sequence>
<dbReference type="EMBL" id="RBIZ01000003">
    <property type="protein sequence ID" value="RKR65537.1"/>
    <property type="molecule type" value="Genomic_DNA"/>
</dbReference>
<dbReference type="SUPFAM" id="SSF51327">
    <property type="entry name" value="Head-binding domain of phage P22 tailspike protein"/>
    <property type="match status" value="1"/>
</dbReference>
<dbReference type="InterPro" id="IPR036730">
    <property type="entry name" value="P22_tailspike_N_sf"/>
</dbReference>
<feature type="domain" description="SGNH hydrolase-type esterase" evidence="2">
    <location>
        <begin position="478"/>
        <end position="641"/>
    </location>
</feature>
<feature type="domain" description="Bacteriophage P22 tailspike N-terminal" evidence="1">
    <location>
        <begin position="1"/>
        <end position="113"/>
    </location>
</feature>
<evidence type="ECO:0000313" key="3">
    <source>
        <dbReference type="EMBL" id="RKR65537.1"/>
    </source>
</evidence>
<protein>
    <submittedName>
        <fullName evidence="3">GDSL-like lipase/acylhydrolase family protein</fullName>
    </submittedName>
</protein>
<dbReference type="Pfam" id="PF13472">
    <property type="entry name" value="Lipase_GDSL_2"/>
    <property type="match status" value="1"/>
</dbReference>
<dbReference type="Proteomes" id="UP000267341">
    <property type="component" value="Unassembled WGS sequence"/>
</dbReference>
<dbReference type="Gene3D" id="3.40.50.1110">
    <property type="entry name" value="SGNH hydrolase"/>
    <property type="match status" value="1"/>
</dbReference>
<dbReference type="Gene3D" id="2.160.20.10">
    <property type="entry name" value="Single-stranded right-handed beta-helix, Pectin lyase-like"/>
    <property type="match status" value="1"/>
</dbReference>
<dbReference type="InterPro" id="IPR051532">
    <property type="entry name" value="Ester_Hydrolysis_Enzymes"/>
</dbReference>
<dbReference type="Gene3D" id="2.170.14.10">
    <property type="entry name" value="Phage P22 tailspike-like, N-terminal domain"/>
    <property type="match status" value="1"/>
</dbReference>
<dbReference type="InterPro" id="IPR011050">
    <property type="entry name" value="Pectin_lyase_fold/virulence"/>
</dbReference>
<evidence type="ECO:0000313" key="4">
    <source>
        <dbReference type="Proteomes" id="UP000267341"/>
    </source>
</evidence>
<organism evidence="3 4">
    <name type="scientific">Yokenella regensburgei</name>
    <dbReference type="NCBI Taxonomy" id="158877"/>
    <lineage>
        <taxon>Bacteria</taxon>
        <taxon>Pseudomonadati</taxon>
        <taxon>Pseudomonadota</taxon>
        <taxon>Gammaproteobacteria</taxon>
        <taxon>Enterobacterales</taxon>
        <taxon>Enterobacteriaceae</taxon>
        <taxon>Yokenella</taxon>
    </lineage>
</organism>
<proteinExistence type="predicted"/>
<dbReference type="CDD" id="cd00229">
    <property type="entry name" value="SGNH_hydrolase"/>
    <property type="match status" value="1"/>
</dbReference>
<accession>A0ABX9S7C7</accession>
<evidence type="ECO:0000259" key="1">
    <source>
        <dbReference type="Pfam" id="PF09008"/>
    </source>
</evidence>
<dbReference type="SUPFAM" id="SSF52266">
    <property type="entry name" value="SGNH hydrolase"/>
    <property type="match status" value="1"/>
</dbReference>
<dbReference type="PANTHER" id="PTHR30383">
    <property type="entry name" value="THIOESTERASE 1/PROTEASE 1/LYSOPHOSPHOLIPASE L1"/>
    <property type="match status" value="1"/>
</dbReference>
<dbReference type="InterPro" id="IPR012334">
    <property type="entry name" value="Pectin_lyas_fold"/>
</dbReference>
<keyword evidence="4" id="KW-1185">Reference proteome</keyword>
<dbReference type="SUPFAM" id="SSF51126">
    <property type="entry name" value="Pectin lyase-like"/>
    <property type="match status" value="1"/>
</dbReference>
<comment type="caution">
    <text evidence="3">The sequence shown here is derived from an EMBL/GenBank/DDBJ whole genome shotgun (WGS) entry which is preliminary data.</text>
</comment>
<dbReference type="RefSeq" id="WP_120816683.1">
    <property type="nucleotide sequence ID" value="NZ_RBIZ01000003.1"/>
</dbReference>
<dbReference type="InterPro" id="IPR009093">
    <property type="entry name" value="P22_tailspike_N"/>
</dbReference>
<reference evidence="3 4" key="1">
    <citation type="submission" date="2018-10" db="EMBL/GenBank/DDBJ databases">
        <title>Genomic Encyclopedia of Type Strains, Phase IV (KMG-IV): sequencing the most valuable type-strain genomes for metagenomic binning, comparative biology and taxonomic classification.</title>
        <authorList>
            <person name="Goeker M."/>
        </authorList>
    </citation>
    <scope>NUCLEOTIDE SEQUENCE [LARGE SCALE GENOMIC DNA]</scope>
    <source>
        <strain evidence="3 4">DSM 5079</strain>
    </source>
</reference>